<gene>
    <name evidence="2" type="ORF">CGZ91_10605</name>
</gene>
<evidence type="ECO:0000259" key="1">
    <source>
        <dbReference type="Pfam" id="PF15633"/>
    </source>
</evidence>
<feature type="non-terminal residue" evidence="2">
    <location>
        <position position="1"/>
    </location>
</feature>
<reference evidence="2 3" key="1">
    <citation type="submission" date="2017-07" db="EMBL/GenBank/DDBJ databases">
        <title>Draft whole genome sequences of clinical Proprionibacteriaceae strains.</title>
        <authorList>
            <person name="Bernier A.-M."/>
            <person name="Bernard K."/>
            <person name="Domingo M.-C."/>
        </authorList>
    </citation>
    <scope>NUCLEOTIDE SEQUENCE [LARGE SCALE GENOMIC DNA]</scope>
    <source>
        <strain evidence="2 3">NML 150081</strain>
    </source>
</reference>
<name>A0A255ECR9_9ACTN</name>
<dbReference type="Pfam" id="PF15633">
    <property type="entry name" value="Tox-ART-HYD1"/>
    <property type="match status" value="1"/>
</dbReference>
<evidence type="ECO:0000313" key="3">
    <source>
        <dbReference type="Proteomes" id="UP000216300"/>
    </source>
</evidence>
<keyword evidence="3" id="KW-1185">Reference proteome</keyword>
<feature type="domain" description="Tox-ART-HYD1" evidence="1">
    <location>
        <begin position="16"/>
        <end position="88"/>
    </location>
</feature>
<dbReference type="RefSeq" id="WP_229116578.1">
    <property type="nucleotide sequence ID" value="NZ_NMVJ01000009.1"/>
</dbReference>
<accession>A0A255ECR9</accession>
<evidence type="ECO:0000313" key="2">
    <source>
        <dbReference type="EMBL" id="OYN89346.1"/>
    </source>
</evidence>
<dbReference type="AlphaFoldDB" id="A0A255ECR9"/>
<dbReference type="InterPro" id="IPR028920">
    <property type="entry name" value="Tox-ART-HYD1_dom"/>
</dbReference>
<sequence length="110" mass="12503">ESSAAGAAGPDELIRMRHYTSVSRAPQIMSDQILHGRDQGRVFMEDARRKVLSPREAESLYQLGRGRGRAVIEFDVQRSAVYEGKNSRTGEPEWVSRARSIVIYNLERIR</sequence>
<organism evidence="2 3">
    <name type="scientific">Parenemella sanctibonifatiensis</name>
    <dbReference type="NCBI Taxonomy" id="2016505"/>
    <lineage>
        <taxon>Bacteria</taxon>
        <taxon>Bacillati</taxon>
        <taxon>Actinomycetota</taxon>
        <taxon>Actinomycetes</taxon>
        <taxon>Propionibacteriales</taxon>
        <taxon>Propionibacteriaceae</taxon>
        <taxon>Parenemella</taxon>
    </lineage>
</organism>
<dbReference type="EMBL" id="NMVJ01000009">
    <property type="protein sequence ID" value="OYN89346.1"/>
    <property type="molecule type" value="Genomic_DNA"/>
</dbReference>
<comment type="caution">
    <text evidence="2">The sequence shown here is derived from an EMBL/GenBank/DDBJ whole genome shotgun (WGS) entry which is preliminary data.</text>
</comment>
<protein>
    <recommendedName>
        <fullName evidence="1">Tox-ART-HYD1 domain-containing protein</fullName>
    </recommendedName>
</protein>
<proteinExistence type="predicted"/>
<dbReference type="Proteomes" id="UP000216300">
    <property type="component" value="Unassembled WGS sequence"/>
</dbReference>